<dbReference type="AlphaFoldDB" id="A0AA86UBG2"/>
<gene>
    <name evidence="1" type="ORF">HINF_LOCUS32357</name>
    <name evidence="2" type="ORF">HINF_LOCUS49550</name>
</gene>
<dbReference type="EMBL" id="CAXDID020000233">
    <property type="protein sequence ID" value="CAL6061110.1"/>
    <property type="molecule type" value="Genomic_DNA"/>
</dbReference>
<evidence type="ECO:0000313" key="2">
    <source>
        <dbReference type="EMBL" id="CAL6061110.1"/>
    </source>
</evidence>
<dbReference type="Proteomes" id="UP001642409">
    <property type="component" value="Unassembled WGS sequence"/>
</dbReference>
<dbReference type="EMBL" id="CATOUU010000730">
    <property type="protein sequence ID" value="CAI9944712.1"/>
    <property type="molecule type" value="Genomic_DNA"/>
</dbReference>
<reference evidence="2 3" key="2">
    <citation type="submission" date="2024-07" db="EMBL/GenBank/DDBJ databases">
        <authorList>
            <person name="Akdeniz Z."/>
        </authorList>
    </citation>
    <scope>NUCLEOTIDE SEQUENCE [LARGE SCALE GENOMIC DNA]</scope>
</reference>
<protein>
    <submittedName>
        <fullName evidence="2">Hypothetical_protein</fullName>
    </submittedName>
</protein>
<proteinExistence type="predicted"/>
<keyword evidence="3" id="KW-1185">Reference proteome</keyword>
<comment type="caution">
    <text evidence="1">The sequence shown here is derived from an EMBL/GenBank/DDBJ whole genome shotgun (WGS) entry which is preliminary data.</text>
</comment>
<evidence type="ECO:0000313" key="1">
    <source>
        <dbReference type="EMBL" id="CAI9944712.1"/>
    </source>
</evidence>
<reference evidence="1" key="1">
    <citation type="submission" date="2023-06" db="EMBL/GenBank/DDBJ databases">
        <authorList>
            <person name="Kurt Z."/>
        </authorList>
    </citation>
    <scope>NUCLEOTIDE SEQUENCE</scope>
</reference>
<evidence type="ECO:0000313" key="3">
    <source>
        <dbReference type="Proteomes" id="UP001642409"/>
    </source>
</evidence>
<name>A0AA86UBG2_9EUKA</name>
<accession>A0AA86UBG2</accession>
<organism evidence="1">
    <name type="scientific">Hexamita inflata</name>
    <dbReference type="NCBI Taxonomy" id="28002"/>
    <lineage>
        <taxon>Eukaryota</taxon>
        <taxon>Metamonada</taxon>
        <taxon>Diplomonadida</taxon>
        <taxon>Hexamitidae</taxon>
        <taxon>Hexamitinae</taxon>
        <taxon>Hexamita</taxon>
    </lineage>
</organism>
<sequence length="116" mass="13621">MMCIIKRLGIMRQAQRMAYERNNNMLEVFDERNKFCIDLDNASIDNDQSHEIVTDVRQNIQVYIPFDQESICNDINEDEEEIVLTFSQLTQTQSYQQSLPCDGMRTKSCALFDNLQ</sequence>